<organism evidence="1 2">
    <name type="scientific">Quillaja saponaria</name>
    <name type="common">Soap bark tree</name>
    <dbReference type="NCBI Taxonomy" id="32244"/>
    <lineage>
        <taxon>Eukaryota</taxon>
        <taxon>Viridiplantae</taxon>
        <taxon>Streptophyta</taxon>
        <taxon>Embryophyta</taxon>
        <taxon>Tracheophyta</taxon>
        <taxon>Spermatophyta</taxon>
        <taxon>Magnoliopsida</taxon>
        <taxon>eudicotyledons</taxon>
        <taxon>Gunneridae</taxon>
        <taxon>Pentapetalae</taxon>
        <taxon>rosids</taxon>
        <taxon>fabids</taxon>
        <taxon>Fabales</taxon>
        <taxon>Quillajaceae</taxon>
        <taxon>Quillaja</taxon>
    </lineage>
</organism>
<keyword evidence="2" id="KW-1185">Reference proteome</keyword>
<dbReference type="AlphaFoldDB" id="A0AAD7L147"/>
<comment type="caution">
    <text evidence="1">The sequence shown here is derived from an EMBL/GenBank/DDBJ whole genome shotgun (WGS) entry which is preliminary data.</text>
</comment>
<evidence type="ECO:0000313" key="2">
    <source>
        <dbReference type="Proteomes" id="UP001163823"/>
    </source>
</evidence>
<dbReference type="EMBL" id="JARAOO010000012">
    <property type="protein sequence ID" value="KAJ7949521.1"/>
    <property type="molecule type" value="Genomic_DNA"/>
</dbReference>
<dbReference type="Proteomes" id="UP001163823">
    <property type="component" value="Chromosome 12"/>
</dbReference>
<sequence length="157" mass="18034">MNEGNDEIVKQKESVLPNFTENHPNSPMIPQTPTLTGEFKIVTSLRNLKKETILQEFLNPKDNKHEREIQVGYQFSKLQNLGPCTSVGGIANLIKGKLDRGLCEQELLQFFGKTPLQQLVGKDWYDNRSSHTGFQVIMLWMFAMRHEDENGAFKLLR</sequence>
<protein>
    <submittedName>
        <fullName evidence="1">Uncharacterized protein</fullName>
    </submittedName>
</protein>
<name>A0AAD7L147_QUISA</name>
<proteinExistence type="predicted"/>
<reference evidence="1" key="1">
    <citation type="journal article" date="2023" name="Science">
        <title>Elucidation of the pathway for biosynthesis of saponin adjuvants from the soapbark tree.</title>
        <authorList>
            <person name="Reed J."/>
            <person name="Orme A."/>
            <person name="El-Demerdash A."/>
            <person name="Owen C."/>
            <person name="Martin L.B.B."/>
            <person name="Misra R.C."/>
            <person name="Kikuchi S."/>
            <person name="Rejzek M."/>
            <person name="Martin A.C."/>
            <person name="Harkess A."/>
            <person name="Leebens-Mack J."/>
            <person name="Louveau T."/>
            <person name="Stephenson M.J."/>
            <person name="Osbourn A."/>
        </authorList>
    </citation>
    <scope>NUCLEOTIDE SEQUENCE</scope>
    <source>
        <strain evidence="1">S10</strain>
    </source>
</reference>
<evidence type="ECO:0000313" key="1">
    <source>
        <dbReference type="EMBL" id="KAJ7949521.1"/>
    </source>
</evidence>
<dbReference type="KEGG" id="qsa:O6P43_029849"/>
<accession>A0AAD7L147</accession>
<gene>
    <name evidence="1" type="ORF">O6P43_029849</name>
</gene>